<sequence>MHLTKALIAEFIGTFALIFIGAGAVVAVDPNNWVAIGLAHGFVIMVFAYAFGNESNSYVNPALTIGVVVAGEGRLSAAVPVFLAQIAGGIVGGLVLAAVYGANAPNHLGMTMINTDMTSIAGGLFLEFIGTFFLMTAVLNTALRGTAGNFAPFAIGMTVAFCIMAFGPVTGASLNPARTLGPAIGTGVYTQVLAYSIVQILGAIVAAILYRVVYARRIGDETHPEVDERQAAF</sequence>
<name>A0A371WYF2_9HYPH</name>
<dbReference type="Gene3D" id="1.20.1080.10">
    <property type="entry name" value="Glycerol uptake facilitator protein"/>
    <property type="match status" value="1"/>
</dbReference>
<reference evidence="8 9" key="1">
    <citation type="submission" date="2018-08" db="EMBL/GenBank/DDBJ databases">
        <title>Fulvimarina sp. 85, whole genome shotgun sequence.</title>
        <authorList>
            <person name="Tuo L."/>
        </authorList>
    </citation>
    <scope>NUCLEOTIDE SEQUENCE [LARGE SCALE GENOMIC DNA]</scope>
    <source>
        <strain evidence="8 9">85</strain>
    </source>
</reference>
<dbReference type="InterPro" id="IPR000425">
    <property type="entry name" value="MIP"/>
</dbReference>
<feature type="transmembrane region" description="Helical" evidence="7">
    <location>
        <begin position="81"/>
        <end position="100"/>
    </location>
</feature>
<feature type="transmembrane region" description="Helical" evidence="7">
    <location>
        <begin position="150"/>
        <end position="172"/>
    </location>
</feature>
<protein>
    <submittedName>
        <fullName evidence="8">Aquaporin family protein</fullName>
    </submittedName>
</protein>
<organism evidence="8 9">
    <name type="scientific">Fulvimarina endophytica</name>
    <dbReference type="NCBI Taxonomy" id="2293836"/>
    <lineage>
        <taxon>Bacteria</taxon>
        <taxon>Pseudomonadati</taxon>
        <taxon>Pseudomonadota</taxon>
        <taxon>Alphaproteobacteria</taxon>
        <taxon>Hyphomicrobiales</taxon>
        <taxon>Aurantimonadaceae</taxon>
        <taxon>Fulvimarina</taxon>
    </lineage>
</organism>
<dbReference type="EMBL" id="QURL01000010">
    <property type="protein sequence ID" value="RFC62011.1"/>
    <property type="molecule type" value="Genomic_DNA"/>
</dbReference>
<feature type="transmembrane region" description="Helical" evidence="7">
    <location>
        <begin position="33"/>
        <end position="51"/>
    </location>
</feature>
<comment type="caution">
    <text evidence="8">The sequence shown here is derived from an EMBL/GenBank/DDBJ whole genome shotgun (WGS) entry which is preliminary data.</text>
</comment>
<dbReference type="GO" id="GO:0015250">
    <property type="term" value="F:water channel activity"/>
    <property type="evidence" value="ECO:0007669"/>
    <property type="project" value="TreeGrafter"/>
</dbReference>
<evidence type="ECO:0000256" key="3">
    <source>
        <dbReference type="ARBA" id="ARBA00022692"/>
    </source>
</evidence>
<evidence type="ECO:0000256" key="7">
    <source>
        <dbReference type="SAM" id="Phobius"/>
    </source>
</evidence>
<dbReference type="InterPro" id="IPR034294">
    <property type="entry name" value="Aquaporin_transptr"/>
</dbReference>
<evidence type="ECO:0000256" key="4">
    <source>
        <dbReference type="ARBA" id="ARBA00022989"/>
    </source>
</evidence>
<accession>A0A371WYF2</accession>
<keyword evidence="3 6" id="KW-0812">Transmembrane</keyword>
<evidence type="ECO:0000256" key="6">
    <source>
        <dbReference type="RuleBase" id="RU000477"/>
    </source>
</evidence>
<dbReference type="AlphaFoldDB" id="A0A371WYF2"/>
<gene>
    <name evidence="8" type="ORF">DYI37_18355</name>
</gene>
<dbReference type="PRINTS" id="PR00783">
    <property type="entry name" value="MINTRINSICP"/>
</dbReference>
<evidence type="ECO:0000256" key="2">
    <source>
        <dbReference type="ARBA" id="ARBA00006175"/>
    </source>
</evidence>
<feature type="transmembrane region" description="Helical" evidence="7">
    <location>
        <begin position="120"/>
        <end position="143"/>
    </location>
</feature>
<keyword evidence="9" id="KW-1185">Reference proteome</keyword>
<comment type="similarity">
    <text evidence="2 6">Belongs to the MIP/aquaporin (TC 1.A.8) family.</text>
</comment>
<proteinExistence type="inferred from homology"/>
<dbReference type="PANTHER" id="PTHR19139:SF199">
    <property type="entry name" value="MIP17260P"/>
    <property type="match status" value="1"/>
</dbReference>
<keyword evidence="5 7" id="KW-0472">Membrane</keyword>
<keyword evidence="6" id="KW-0813">Transport</keyword>
<evidence type="ECO:0000313" key="8">
    <source>
        <dbReference type="EMBL" id="RFC62011.1"/>
    </source>
</evidence>
<keyword evidence="4 7" id="KW-1133">Transmembrane helix</keyword>
<feature type="transmembrane region" description="Helical" evidence="7">
    <location>
        <begin position="7"/>
        <end position="27"/>
    </location>
</feature>
<dbReference type="RefSeq" id="WP_116684735.1">
    <property type="nucleotide sequence ID" value="NZ_QURL01000010.1"/>
</dbReference>
<comment type="subcellular location">
    <subcellularLocation>
        <location evidence="1">Membrane</location>
        <topology evidence="1">Multi-pass membrane protein</topology>
    </subcellularLocation>
</comment>
<dbReference type="Pfam" id="PF00230">
    <property type="entry name" value="MIP"/>
    <property type="match status" value="1"/>
</dbReference>
<dbReference type="GO" id="GO:0005886">
    <property type="term" value="C:plasma membrane"/>
    <property type="evidence" value="ECO:0007669"/>
    <property type="project" value="TreeGrafter"/>
</dbReference>
<evidence type="ECO:0000313" key="9">
    <source>
        <dbReference type="Proteomes" id="UP000264310"/>
    </source>
</evidence>
<dbReference type="SUPFAM" id="SSF81338">
    <property type="entry name" value="Aquaporin-like"/>
    <property type="match status" value="1"/>
</dbReference>
<evidence type="ECO:0000256" key="5">
    <source>
        <dbReference type="ARBA" id="ARBA00023136"/>
    </source>
</evidence>
<feature type="transmembrane region" description="Helical" evidence="7">
    <location>
        <begin position="192"/>
        <end position="213"/>
    </location>
</feature>
<dbReference type="PANTHER" id="PTHR19139">
    <property type="entry name" value="AQUAPORIN TRANSPORTER"/>
    <property type="match status" value="1"/>
</dbReference>
<evidence type="ECO:0000256" key="1">
    <source>
        <dbReference type="ARBA" id="ARBA00004141"/>
    </source>
</evidence>
<dbReference type="Proteomes" id="UP000264310">
    <property type="component" value="Unassembled WGS sequence"/>
</dbReference>
<dbReference type="InterPro" id="IPR023271">
    <property type="entry name" value="Aquaporin-like"/>
</dbReference>
<dbReference type="OrthoDB" id="9807293at2"/>